<proteinExistence type="predicted"/>
<evidence type="ECO:0000256" key="1">
    <source>
        <dbReference type="SAM" id="MobiDB-lite"/>
    </source>
</evidence>
<comment type="caution">
    <text evidence="2">The sequence shown here is derived from an EMBL/GenBank/DDBJ whole genome shotgun (WGS) entry which is preliminary data.</text>
</comment>
<gene>
    <name evidence="2" type="ORF">EXJ73_02520</name>
</gene>
<evidence type="ECO:0000313" key="2">
    <source>
        <dbReference type="EMBL" id="MDG0861348.1"/>
    </source>
</evidence>
<feature type="region of interest" description="Disordered" evidence="1">
    <location>
        <begin position="207"/>
        <end position="233"/>
    </location>
</feature>
<sequence>MSTASNTPQQQAPASLDQVEIFRPGKRRAMNGQVYEITAADVVACAQAYDPALHEAPHVVGHPRTDDPAYGWVAGLQAVDGGASLVITQSSQVEPAFGELVTSGRYPKRSACFYPPDHEANPKPGVWYLKHVGWLGAQPPAVKGLRAVAAHAASNDGVVEFGEWEDQIEVGIFRRLREWFIARFGVEEADRVLPSYELDALQREALAPEPDDDEPSSPTTTGFAEGAPAVPNPTDQAAALTARAAELDAREASIKQREDAQASLVKSARTAAITQFAETMISEGRWLPADKARMVAFMEALPSEATVVEFAEGDPTKRTERSALEVFQEQARKAPKVVHFGEHAGAARTGDSTVDFADPQSIADAAVAYQAEQAKAGRDIGIDVAVAHITRNNKEQ</sequence>
<keyword evidence="3" id="KW-1185">Reference proteome</keyword>
<reference evidence="2" key="1">
    <citation type="submission" date="2019-02" db="EMBL/GenBank/DDBJ databases">
        <title>Draft genome of the type strain Pelomonas aquatica CCUG 52575T.</title>
        <authorList>
            <person name="Gomila M."/>
            <person name="Lalucat J."/>
        </authorList>
    </citation>
    <scope>NUCLEOTIDE SEQUENCE</scope>
    <source>
        <strain evidence="2">CCUG 52575</strain>
    </source>
</reference>
<dbReference type="AlphaFoldDB" id="A0A9X4LDW9"/>
<organism evidence="2 3">
    <name type="scientific">Pelomonas aquatica</name>
    <dbReference type="NCBI Taxonomy" id="431058"/>
    <lineage>
        <taxon>Bacteria</taxon>
        <taxon>Pseudomonadati</taxon>
        <taxon>Pseudomonadota</taxon>
        <taxon>Betaproteobacteria</taxon>
        <taxon>Burkholderiales</taxon>
        <taxon>Sphaerotilaceae</taxon>
        <taxon>Roseateles</taxon>
    </lineage>
</organism>
<name>A0A9X4LDW9_9BURK</name>
<dbReference type="EMBL" id="SGUG01000003">
    <property type="protein sequence ID" value="MDG0861348.1"/>
    <property type="molecule type" value="Genomic_DNA"/>
</dbReference>
<dbReference type="RefSeq" id="WP_268147112.1">
    <property type="nucleotide sequence ID" value="NZ_JAPPUW010000002.1"/>
</dbReference>
<evidence type="ECO:0000313" key="3">
    <source>
        <dbReference type="Proteomes" id="UP001152766"/>
    </source>
</evidence>
<accession>A0A9X4LDW9</accession>
<protein>
    <submittedName>
        <fullName evidence="2">Peptidase</fullName>
    </submittedName>
</protein>
<dbReference type="Proteomes" id="UP001152766">
    <property type="component" value="Unassembled WGS sequence"/>
</dbReference>